<reference evidence="1 2" key="1">
    <citation type="submission" date="2022-08" db="EMBL/GenBank/DDBJ databases">
        <title>Bacterial and archaeal communities from various locations to study Microbial Dark Matter (Phase II).</title>
        <authorList>
            <person name="Stepanauskas R."/>
        </authorList>
    </citation>
    <scope>NUCLEOTIDE SEQUENCE [LARGE SCALE GENOMIC DNA]</scope>
    <source>
        <strain evidence="1 2">PD1</strain>
    </source>
</reference>
<gene>
    <name evidence="1" type="ORF">M2350_000449</name>
</gene>
<accession>A0ABT2EJC2</accession>
<keyword evidence="2" id="KW-1185">Reference proteome</keyword>
<name>A0ABT2EJC2_9BACT</name>
<sequence>MAAKVAEKTKKPSVRELRKQISNLARQLSPERLRMALEFMEFLKEREEWEATWDILTDPKMMAMIRKAEARWKEKGKEAFVPWEEVKRGLK</sequence>
<organism evidence="1 2">
    <name type="scientific">Candidatus Fervidibacter sacchari</name>
    <dbReference type="NCBI Taxonomy" id="1448929"/>
    <lineage>
        <taxon>Bacteria</taxon>
        <taxon>Candidatus Fervidibacterota</taxon>
        <taxon>Candidatus Fervidibacter</taxon>
    </lineage>
</organism>
<dbReference type="Proteomes" id="UP001204798">
    <property type="component" value="Unassembled WGS sequence"/>
</dbReference>
<protein>
    <recommendedName>
        <fullName evidence="3">Addiction module antitoxin RelB</fullName>
    </recommendedName>
</protein>
<evidence type="ECO:0000313" key="2">
    <source>
        <dbReference type="Proteomes" id="UP001204798"/>
    </source>
</evidence>
<dbReference type="RefSeq" id="WP_259093252.1">
    <property type="nucleotide sequence ID" value="NZ_CP130454.1"/>
</dbReference>
<evidence type="ECO:0008006" key="3">
    <source>
        <dbReference type="Google" id="ProtNLM"/>
    </source>
</evidence>
<proteinExistence type="predicted"/>
<comment type="caution">
    <text evidence="1">The sequence shown here is derived from an EMBL/GenBank/DDBJ whole genome shotgun (WGS) entry which is preliminary data.</text>
</comment>
<evidence type="ECO:0000313" key="1">
    <source>
        <dbReference type="EMBL" id="MCS3918052.1"/>
    </source>
</evidence>
<dbReference type="EMBL" id="JANUCP010000001">
    <property type="protein sequence ID" value="MCS3918052.1"/>
    <property type="molecule type" value="Genomic_DNA"/>
</dbReference>